<dbReference type="InterPro" id="IPR020612">
    <property type="entry name" value="Methylthiotransferase_CS"/>
</dbReference>
<dbReference type="SFLD" id="SFLDS00029">
    <property type="entry name" value="Radical_SAM"/>
    <property type="match status" value="1"/>
</dbReference>
<keyword evidence="2 14" id="KW-0004">4Fe-4S</keyword>
<feature type="binding site" evidence="14">
    <location>
        <position position="164"/>
    </location>
    <ligand>
        <name>[4Fe-4S] cluster</name>
        <dbReference type="ChEBI" id="CHEBI:49883"/>
        <label>2</label>
        <note>4Fe-4S-S-AdoMet</note>
    </ligand>
</feature>
<evidence type="ECO:0000256" key="8">
    <source>
        <dbReference type="ARBA" id="ARBA00023004"/>
    </source>
</evidence>
<dbReference type="NCBIfam" id="TIGR00089">
    <property type="entry name" value="MiaB/RimO family radical SAM methylthiotransferase"/>
    <property type="match status" value="1"/>
</dbReference>
<comment type="catalytic activity">
    <reaction evidence="13">
        <text>N(6)-dimethylallyladenosine(37) in tRNA + (sulfur carrier)-SH + AH2 + 2 S-adenosyl-L-methionine = 2-methylsulfanyl-N(6)-dimethylallyladenosine(37) in tRNA + (sulfur carrier)-H + 5'-deoxyadenosine + L-methionine + A + S-adenosyl-L-homocysteine + 2 H(+)</text>
        <dbReference type="Rhea" id="RHEA:37067"/>
        <dbReference type="Rhea" id="RHEA-COMP:10375"/>
        <dbReference type="Rhea" id="RHEA-COMP:10376"/>
        <dbReference type="Rhea" id="RHEA-COMP:14737"/>
        <dbReference type="Rhea" id="RHEA-COMP:14739"/>
        <dbReference type="ChEBI" id="CHEBI:13193"/>
        <dbReference type="ChEBI" id="CHEBI:15378"/>
        <dbReference type="ChEBI" id="CHEBI:17319"/>
        <dbReference type="ChEBI" id="CHEBI:17499"/>
        <dbReference type="ChEBI" id="CHEBI:29917"/>
        <dbReference type="ChEBI" id="CHEBI:57844"/>
        <dbReference type="ChEBI" id="CHEBI:57856"/>
        <dbReference type="ChEBI" id="CHEBI:59789"/>
        <dbReference type="ChEBI" id="CHEBI:64428"/>
        <dbReference type="ChEBI" id="CHEBI:74415"/>
        <dbReference type="ChEBI" id="CHEBI:74417"/>
        <dbReference type="EC" id="2.8.4.3"/>
    </reaction>
    <physiologicalReaction direction="left-to-right" evidence="13">
        <dbReference type="Rhea" id="RHEA:37068"/>
    </physiologicalReaction>
</comment>
<evidence type="ECO:0000256" key="4">
    <source>
        <dbReference type="ARBA" id="ARBA00022679"/>
    </source>
</evidence>
<feature type="domain" description="TRAM" evidence="15">
    <location>
        <begin position="378"/>
        <end position="442"/>
    </location>
</feature>
<dbReference type="PANTHER" id="PTHR43020">
    <property type="entry name" value="CDK5 REGULATORY SUBUNIT-ASSOCIATED PROTEIN 1"/>
    <property type="match status" value="1"/>
</dbReference>
<dbReference type="InterPro" id="IPR005839">
    <property type="entry name" value="Methylthiotransferase"/>
</dbReference>
<evidence type="ECO:0000256" key="5">
    <source>
        <dbReference type="ARBA" id="ARBA00022691"/>
    </source>
</evidence>
<comment type="similarity">
    <text evidence="14">Belongs to the methylthiotransferase family. MiaB subfamily.</text>
</comment>
<dbReference type="PANTHER" id="PTHR43020:SF2">
    <property type="entry name" value="MITOCHONDRIAL TRNA METHYLTHIOTRANSFERASE CDK5RAP1"/>
    <property type="match status" value="1"/>
</dbReference>
<dbReference type="GO" id="GO:0046872">
    <property type="term" value="F:metal ion binding"/>
    <property type="evidence" value="ECO:0007669"/>
    <property type="project" value="UniProtKB-KW"/>
</dbReference>
<comment type="cofactor">
    <cofactor evidence="14">
        <name>[4Fe-4S] cluster</name>
        <dbReference type="ChEBI" id="CHEBI:49883"/>
    </cofactor>
    <text evidence="14">Binds 2 [4Fe-4S] clusters. One cluster is coordinated with 3 cysteines and an exchangeable S-adenosyl-L-methionine.</text>
</comment>
<dbReference type="SUPFAM" id="SSF102114">
    <property type="entry name" value="Radical SAM enzymes"/>
    <property type="match status" value="1"/>
</dbReference>
<dbReference type="Pfam" id="PF04055">
    <property type="entry name" value="Radical_SAM"/>
    <property type="match status" value="1"/>
</dbReference>
<dbReference type="Pfam" id="PF00919">
    <property type="entry name" value="UPF0004"/>
    <property type="match status" value="1"/>
</dbReference>
<dbReference type="Proteomes" id="UP000242915">
    <property type="component" value="Unassembled WGS sequence"/>
</dbReference>
<feature type="binding site" evidence="14">
    <location>
        <position position="12"/>
    </location>
    <ligand>
        <name>[4Fe-4S] cluster</name>
        <dbReference type="ChEBI" id="CHEBI:49883"/>
        <label>1</label>
    </ligand>
</feature>
<feature type="domain" description="MTTase N-terminal" evidence="16">
    <location>
        <begin position="3"/>
        <end position="120"/>
    </location>
</feature>
<dbReference type="PROSITE" id="PS01278">
    <property type="entry name" value="MTTASE_RADICAL"/>
    <property type="match status" value="1"/>
</dbReference>
<dbReference type="FunFam" id="3.40.50.12160:FF:000001">
    <property type="entry name" value="tRNA-2-methylthio-N(6)-dimethylallyladenosine synthase"/>
    <property type="match status" value="1"/>
</dbReference>
<dbReference type="PROSITE" id="PS50926">
    <property type="entry name" value="TRAM"/>
    <property type="match status" value="1"/>
</dbReference>
<evidence type="ECO:0000259" key="16">
    <source>
        <dbReference type="PROSITE" id="PS51449"/>
    </source>
</evidence>
<name>A0A239H109_9PSED</name>
<dbReference type="NCBIfam" id="TIGR01574">
    <property type="entry name" value="miaB-methiolase"/>
    <property type="match status" value="1"/>
</dbReference>
<dbReference type="AlphaFoldDB" id="A0A239H109"/>
<evidence type="ECO:0000313" key="19">
    <source>
        <dbReference type="Proteomes" id="UP000242915"/>
    </source>
</evidence>
<dbReference type="SFLD" id="SFLDF00273">
    <property type="entry name" value="(dimethylallyl)adenosine_tRNA"/>
    <property type="match status" value="1"/>
</dbReference>
<dbReference type="RefSeq" id="WP_010487262.1">
    <property type="nucleotide sequence ID" value="NZ_FZOG01000004.1"/>
</dbReference>
<feature type="binding site" evidence="14">
    <location>
        <position position="161"/>
    </location>
    <ligand>
        <name>[4Fe-4S] cluster</name>
        <dbReference type="ChEBI" id="CHEBI:49883"/>
        <label>2</label>
        <note>4Fe-4S-S-AdoMet</note>
    </ligand>
</feature>
<dbReference type="FunFam" id="3.80.30.20:FF:000001">
    <property type="entry name" value="tRNA-2-methylthio-N(6)-dimethylallyladenosine synthase 2"/>
    <property type="match status" value="1"/>
</dbReference>
<evidence type="ECO:0000259" key="15">
    <source>
        <dbReference type="PROSITE" id="PS50926"/>
    </source>
</evidence>
<dbReference type="EMBL" id="FZOG01000004">
    <property type="protein sequence ID" value="SNS75146.1"/>
    <property type="molecule type" value="Genomic_DNA"/>
</dbReference>
<evidence type="ECO:0000256" key="6">
    <source>
        <dbReference type="ARBA" id="ARBA00022694"/>
    </source>
</evidence>
<dbReference type="SFLD" id="SFLDG01082">
    <property type="entry name" value="B12-binding_domain_containing"/>
    <property type="match status" value="1"/>
</dbReference>
<dbReference type="CDD" id="cd01335">
    <property type="entry name" value="Radical_SAM"/>
    <property type="match status" value="1"/>
</dbReference>
<organism evidence="18 19">
    <name type="scientific">Pseudomonas segetis</name>
    <dbReference type="NCBI Taxonomy" id="298908"/>
    <lineage>
        <taxon>Bacteria</taxon>
        <taxon>Pseudomonadati</taxon>
        <taxon>Pseudomonadota</taxon>
        <taxon>Gammaproteobacteria</taxon>
        <taxon>Pseudomonadales</taxon>
        <taxon>Pseudomonadaceae</taxon>
        <taxon>Pseudomonas</taxon>
    </lineage>
</organism>
<dbReference type="HAMAP" id="MF_01864">
    <property type="entry name" value="tRNA_metthiotr_MiaB"/>
    <property type="match status" value="1"/>
</dbReference>
<dbReference type="InterPro" id="IPR006463">
    <property type="entry name" value="MiaB_methiolase"/>
</dbReference>
<gene>
    <name evidence="14" type="primary">miaB</name>
    <name evidence="18" type="ORF">SAMN05216255_3247</name>
</gene>
<dbReference type="InterPro" id="IPR007197">
    <property type="entry name" value="rSAM"/>
</dbReference>
<dbReference type="GO" id="GO:0051539">
    <property type="term" value="F:4 iron, 4 sulfur cluster binding"/>
    <property type="evidence" value="ECO:0007669"/>
    <property type="project" value="UniProtKB-UniRule"/>
</dbReference>
<dbReference type="Gene3D" id="3.80.30.20">
    <property type="entry name" value="tm_1862 like domain"/>
    <property type="match status" value="1"/>
</dbReference>
<dbReference type="SMART" id="SM00729">
    <property type="entry name" value="Elp3"/>
    <property type="match status" value="1"/>
</dbReference>
<feature type="binding site" evidence="14">
    <location>
        <position position="49"/>
    </location>
    <ligand>
        <name>[4Fe-4S] cluster</name>
        <dbReference type="ChEBI" id="CHEBI:49883"/>
        <label>1</label>
    </ligand>
</feature>
<evidence type="ECO:0000256" key="12">
    <source>
        <dbReference type="ARBA" id="ARBA00052380"/>
    </source>
</evidence>
<keyword evidence="7 14" id="KW-0479">Metal-binding</keyword>
<evidence type="ECO:0000256" key="1">
    <source>
        <dbReference type="ARBA" id="ARBA00003234"/>
    </source>
</evidence>
<comment type="catalytic activity">
    <reaction evidence="12">
        <text>2-thio-N(6)-dimethylallyladenosine(37) in tRNA + S-adenosyl-L-methionine = 2-methylsulfanyl-N(6)-dimethylallyladenosine(37) in tRNA + S-adenosyl-L-homocysteine + H(+)</text>
        <dbReference type="Rhea" id="RHEA:37063"/>
        <dbReference type="Rhea" id="RHEA-COMP:10376"/>
        <dbReference type="Rhea" id="RHEA-COMP:10377"/>
        <dbReference type="ChEBI" id="CHEBI:15378"/>
        <dbReference type="ChEBI" id="CHEBI:57856"/>
        <dbReference type="ChEBI" id="CHEBI:59789"/>
        <dbReference type="ChEBI" id="CHEBI:74416"/>
        <dbReference type="ChEBI" id="CHEBI:74417"/>
    </reaction>
    <physiologicalReaction direction="left-to-right" evidence="12">
        <dbReference type="Rhea" id="RHEA:37064"/>
    </physiologicalReaction>
</comment>
<dbReference type="InterPro" id="IPR058240">
    <property type="entry name" value="rSAM_sf"/>
</dbReference>
<keyword evidence="4 14" id="KW-0808">Transferase</keyword>
<dbReference type="InterPro" id="IPR023404">
    <property type="entry name" value="rSAM_horseshoe"/>
</dbReference>
<accession>A0A239H109</accession>
<comment type="subunit">
    <text evidence="14">Monomer.</text>
</comment>
<dbReference type="InterPro" id="IPR002792">
    <property type="entry name" value="TRAM_dom"/>
</dbReference>
<feature type="domain" description="Radical SAM core" evidence="17">
    <location>
        <begin position="143"/>
        <end position="375"/>
    </location>
</feature>
<reference evidence="19" key="1">
    <citation type="submission" date="2017-06" db="EMBL/GenBank/DDBJ databases">
        <authorList>
            <person name="Varghese N."/>
            <person name="Submissions S."/>
        </authorList>
    </citation>
    <scope>NUCLEOTIDE SEQUENCE [LARGE SCALE GENOMIC DNA]</scope>
    <source>
        <strain evidence="19">CIP 108523</strain>
    </source>
</reference>
<dbReference type="InterPro" id="IPR006638">
    <property type="entry name" value="Elp3/MiaA/NifB-like_rSAM"/>
</dbReference>
<dbReference type="SFLD" id="SFLDG01061">
    <property type="entry name" value="methylthiotransferase"/>
    <property type="match status" value="1"/>
</dbReference>
<evidence type="ECO:0000256" key="14">
    <source>
        <dbReference type="HAMAP-Rule" id="MF_01864"/>
    </source>
</evidence>
<sequence length="447" mass="49904">MTKKLYIETHGCQMNEYDSSRMVDLLGEHQALEVTERAEDADLILLNTCSIRERAQDKVYSQLGRWRELKLGNPDLVIGVGGCVASQEGAAIRDRAPYVDVVFGPQTLHRLPEMINAARTTKLPQVDVSFPEIEKFDRLPEPRIDGPTAYVSVMEGCSKYCTFCVVPYTRGEEVSRPMADVLSEIIHLAENGVREVTLLGQNVNGYRGDTGDGQTADFAELLYAVAAIDGIDRIRYMTSHPLEFSDALIQAHADIPELVKYLHLPVQSGSDRILAAMKRNHTALEFKSRIRKLKAVVPEILISSDFIIGFPGETEKDFEQTMKLVEDVGFDFSFSFVYSARPGTPAADLPDDTPEELKKQRLKILQDRINQIGSANTRRMVGSVQRILVSDYSRKDPGMLQGRTENNRVVNFRCDNPSLIGQFVDVMIDSAHSYSLRGSLITDPGAE</sequence>
<keyword evidence="6 14" id="KW-0819">tRNA processing</keyword>
<evidence type="ECO:0000256" key="7">
    <source>
        <dbReference type="ARBA" id="ARBA00022723"/>
    </source>
</evidence>
<protein>
    <recommendedName>
        <fullName evidence="10 14">tRNA-2-methylthio-N(6)-dimethylallyladenosine synthase</fullName>
        <ecNumber evidence="10 14">2.8.4.3</ecNumber>
    </recommendedName>
    <alternativeName>
        <fullName evidence="14">(Dimethylallyl)adenosine tRNA methylthiotransferase MiaB</fullName>
    </alternativeName>
    <alternativeName>
        <fullName evidence="14">tRNA-i(6)A37 methylthiotransferase</fullName>
    </alternativeName>
</protein>
<evidence type="ECO:0000256" key="3">
    <source>
        <dbReference type="ARBA" id="ARBA00022490"/>
    </source>
</evidence>
<dbReference type="Gene3D" id="3.40.50.12160">
    <property type="entry name" value="Methylthiotransferase, N-terminal domain"/>
    <property type="match status" value="1"/>
</dbReference>
<dbReference type="PROSITE" id="PS51449">
    <property type="entry name" value="MTTASE_N"/>
    <property type="match status" value="1"/>
</dbReference>
<evidence type="ECO:0000313" key="18">
    <source>
        <dbReference type="EMBL" id="SNS75146.1"/>
    </source>
</evidence>
<dbReference type="PROSITE" id="PS51918">
    <property type="entry name" value="RADICAL_SAM"/>
    <property type="match status" value="1"/>
</dbReference>
<dbReference type="Pfam" id="PF01938">
    <property type="entry name" value="TRAM"/>
    <property type="match status" value="1"/>
</dbReference>
<keyword evidence="3 14" id="KW-0963">Cytoplasm</keyword>
<comment type="catalytic activity">
    <reaction evidence="11">
        <text>N(6)-dimethylallyladenosine(37) in tRNA + (sulfur carrier)-SH + AH2 + S-adenosyl-L-methionine = 2-thio-N(6)-dimethylallyladenosine(37) in tRNA + (sulfur carrier)-H + 5'-deoxyadenosine + L-methionine + A + H(+)</text>
        <dbReference type="Rhea" id="RHEA:36339"/>
        <dbReference type="Rhea" id="RHEA-COMP:10375"/>
        <dbReference type="Rhea" id="RHEA-COMP:10377"/>
        <dbReference type="Rhea" id="RHEA-COMP:14737"/>
        <dbReference type="Rhea" id="RHEA-COMP:14739"/>
        <dbReference type="ChEBI" id="CHEBI:13193"/>
        <dbReference type="ChEBI" id="CHEBI:15378"/>
        <dbReference type="ChEBI" id="CHEBI:17319"/>
        <dbReference type="ChEBI" id="CHEBI:17499"/>
        <dbReference type="ChEBI" id="CHEBI:29917"/>
        <dbReference type="ChEBI" id="CHEBI:57844"/>
        <dbReference type="ChEBI" id="CHEBI:59789"/>
        <dbReference type="ChEBI" id="CHEBI:64428"/>
        <dbReference type="ChEBI" id="CHEBI:74415"/>
        <dbReference type="ChEBI" id="CHEBI:74416"/>
    </reaction>
    <physiologicalReaction direction="left-to-right" evidence="11">
        <dbReference type="Rhea" id="RHEA:36340"/>
    </physiologicalReaction>
</comment>
<dbReference type="GO" id="GO:0035597">
    <property type="term" value="F:tRNA-2-methylthio-N(6)-dimethylallyladenosine(37) synthase activity"/>
    <property type="evidence" value="ECO:0007669"/>
    <property type="project" value="UniProtKB-EC"/>
</dbReference>
<evidence type="ECO:0000256" key="10">
    <source>
        <dbReference type="ARBA" id="ARBA00033765"/>
    </source>
</evidence>
<evidence type="ECO:0000256" key="11">
    <source>
        <dbReference type="ARBA" id="ARBA00050926"/>
    </source>
</evidence>
<evidence type="ECO:0000256" key="13">
    <source>
        <dbReference type="ARBA" id="ARBA00052587"/>
    </source>
</evidence>
<keyword evidence="8 14" id="KW-0408">Iron</keyword>
<comment type="subcellular location">
    <subcellularLocation>
        <location evidence="14">Cytoplasm</location>
    </subcellularLocation>
</comment>
<feature type="binding site" evidence="14">
    <location>
        <position position="157"/>
    </location>
    <ligand>
        <name>[4Fe-4S] cluster</name>
        <dbReference type="ChEBI" id="CHEBI:49883"/>
        <label>2</label>
        <note>4Fe-4S-S-AdoMet</note>
    </ligand>
</feature>
<dbReference type="GO" id="GO:0005829">
    <property type="term" value="C:cytosol"/>
    <property type="evidence" value="ECO:0007669"/>
    <property type="project" value="TreeGrafter"/>
</dbReference>
<keyword evidence="5 14" id="KW-0949">S-adenosyl-L-methionine</keyword>
<evidence type="ECO:0000256" key="2">
    <source>
        <dbReference type="ARBA" id="ARBA00022485"/>
    </source>
</evidence>
<dbReference type="InterPro" id="IPR038135">
    <property type="entry name" value="Methylthiotransferase_N_sf"/>
</dbReference>
<comment type="function">
    <text evidence="1 14">Catalyzes the methylthiolation of N6-(dimethylallyl)adenosine (i(6)A), leading to the formation of 2-methylthio-N6-(dimethylallyl)adenosine (ms(2)i(6)A) at position 37 in tRNAs that read codons beginning with uridine.</text>
</comment>
<keyword evidence="9 14" id="KW-0411">Iron-sulfur</keyword>
<keyword evidence="19" id="KW-1185">Reference proteome</keyword>
<evidence type="ECO:0000256" key="9">
    <source>
        <dbReference type="ARBA" id="ARBA00023014"/>
    </source>
</evidence>
<proteinExistence type="inferred from homology"/>
<dbReference type="InterPro" id="IPR013848">
    <property type="entry name" value="Methylthiotransferase_N"/>
</dbReference>
<feature type="binding site" evidence="14">
    <location>
        <position position="83"/>
    </location>
    <ligand>
        <name>[4Fe-4S] cluster</name>
        <dbReference type="ChEBI" id="CHEBI:49883"/>
        <label>1</label>
    </ligand>
</feature>
<dbReference type="EC" id="2.8.4.3" evidence="10 14"/>
<evidence type="ECO:0000259" key="17">
    <source>
        <dbReference type="PROSITE" id="PS51918"/>
    </source>
</evidence>